<evidence type="ECO:0000256" key="1">
    <source>
        <dbReference type="SAM" id="MobiDB-lite"/>
    </source>
</evidence>
<reference evidence="3" key="1">
    <citation type="submission" date="2020-01" db="EMBL/GenBank/DDBJ databases">
        <authorList>
            <person name="Meier V. D."/>
            <person name="Meier V D."/>
        </authorList>
    </citation>
    <scope>NUCLEOTIDE SEQUENCE</scope>
    <source>
        <strain evidence="3">HLG_WM_MAG_10</strain>
    </source>
</reference>
<dbReference type="NCBIfam" id="TIGR04183">
    <property type="entry name" value="Por_Secre_tail"/>
    <property type="match status" value="1"/>
</dbReference>
<dbReference type="EMBL" id="CACVAQ010000085">
    <property type="protein sequence ID" value="CAA6803396.1"/>
    <property type="molecule type" value="Genomic_DNA"/>
</dbReference>
<accession>A0A6S6SB29</accession>
<dbReference type="AlphaFoldDB" id="A0A6S6SB29"/>
<organism evidence="3">
    <name type="scientific">uncultured Aureispira sp</name>
    <dbReference type="NCBI Taxonomy" id="1331704"/>
    <lineage>
        <taxon>Bacteria</taxon>
        <taxon>Pseudomonadati</taxon>
        <taxon>Bacteroidota</taxon>
        <taxon>Saprospiria</taxon>
        <taxon>Saprospirales</taxon>
        <taxon>Saprospiraceae</taxon>
        <taxon>Aureispira</taxon>
        <taxon>environmental samples</taxon>
    </lineage>
</organism>
<dbReference type="Pfam" id="PF18962">
    <property type="entry name" value="Por_Secre_tail"/>
    <property type="match status" value="1"/>
</dbReference>
<evidence type="ECO:0000313" key="3">
    <source>
        <dbReference type="EMBL" id="CAA6803396.1"/>
    </source>
</evidence>
<name>A0A6S6SB29_9BACT</name>
<feature type="region of interest" description="Disordered" evidence="1">
    <location>
        <begin position="82"/>
        <end position="105"/>
    </location>
</feature>
<evidence type="ECO:0000259" key="2">
    <source>
        <dbReference type="Pfam" id="PF18962"/>
    </source>
</evidence>
<proteinExistence type="predicted"/>
<dbReference type="InterPro" id="IPR026444">
    <property type="entry name" value="Secre_tail"/>
</dbReference>
<sequence length="475" mass="51970">MDQSTDNLRLSLLLLLVVISSFSLLAQEKVPVNNATLNTNRGQTNTTQLQSNTFLINGRLDLQGSTTGIHQVREIPRGGLQVDNGSIYNDNNHTSASDDHSSNNSQTNTIVNCPMMYVQVNLPFLQSCIQSSAQINFCNNGTTSAFGAFVDVELPAELLLDSADLAYTVVGPNLYRFQLGTVAISFCDQFEIYFTTDCDSTIIGEEHCIHAHIYPDTLCNSVQNTPLLTVDGACVAGKTTFTLNNHGTAVTAPLHMQLIIIEDHLLVGGTPPTYYNDTLVLERGGTFTPGFITDQNGYKLQLKDSLGNVLVQSRVNECYLGSTDLFIENFHAQQQVNQFGNAAILPSISQGCAINGYSAAQTNSTFAPSAPLKPNGTASVSHNNSFSLDFLEAEATTVLVFPNPFSQYATVRIEGPISDRFMFRLYDATGRTVQMMEIEGQREFQIKRGNLLQGMYLYQIESEGHLIDAGKLIIK</sequence>
<feature type="domain" description="Secretion system C-terminal sorting" evidence="2">
    <location>
        <begin position="400"/>
        <end position="474"/>
    </location>
</feature>
<protein>
    <recommendedName>
        <fullName evidence="2">Secretion system C-terminal sorting domain-containing protein</fullName>
    </recommendedName>
</protein>
<feature type="compositionally biased region" description="Polar residues" evidence="1">
    <location>
        <begin position="83"/>
        <end position="95"/>
    </location>
</feature>
<gene>
    <name evidence="3" type="ORF">HELGO_WM32630</name>
</gene>